<sequence>MNTGTIIQNVYGLWTGGIVGSYNQNVTCPEGSTDSIFIKGCTNSGSIEAVTRVGGIVGGDENNAGGLVRSPSVLTISGCINTGKISAKGYIGGISGYSRSTISRCYNTGDLSNTLLDDKGDGYNAMGGIASRSGMPITDCFNLGNLYTQTMDPLEYHCYSGGILGIADVDSPILIRCYSAGPVDGSHTNPSLDTKDVDAQIKVKVVYYGGVLGGGRVSALTDCTFNRDAGGKASRSVDQVYDDPNTGLTALQMVGEGARAAMSAFFTDGTYTQMSDLVSEKGTFAFMPVLKDMLTPYAVAPEKALANSAVKVTEVPVTPTPTVPTEENSPTVASTNPHTGIAVEPPRLSLGFALVLSLGLTALLGKRVHH</sequence>
<feature type="compositionally biased region" description="Low complexity" evidence="1">
    <location>
        <begin position="323"/>
        <end position="332"/>
    </location>
</feature>
<dbReference type="RefSeq" id="WP_090307163.1">
    <property type="nucleotide sequence ID" value="NZ_FNRK01000011.1"/>
</dbReference>
<dbReference type="Proteomes" id="UP000199394">
    <property type="component" value="Unassembled WGS sequence"/>
</dbReference>
<protein>
    <recommendedName>
        <fullName evidence="4">The GLUG motif-containing protein</fullName>
    </recommendedName>
</protein>
<evidence type="ECO:0000256" key="1">
    <source>
        <dbReference type="SAM" id="MobiDB-lite"/>
    </source>
</evidence>
<accession>A0A1H4BEM7</accession>
<evidence type="ECO:0000313" key="2">
    <source>
        <dbReference type="EMBL" id="SEA46504.1"/>
    </source>
</evidence>
<dbReference type="AlphaFoldDB" id="A0A1H4BEM7"/>
<keyword evidence="3" id="KW-1185">Reference proteome</keyword>
<dbReference type="STRING" id="81409.SAMN04515656_11132"/>
<evidence type="ECO:0008006" key="4">
    <source>
        <dbReference type="Google" id="ProtNLM"/>
    </source>
</evidence>
<name>A0A1H4BEM7_9FIRM</name>
<proteinExistence type="predicted"/>
<dbReference type="Gene3D" id="2.160.20.110">
    <property type="match status" value="1"/>
</dbReference>
<dbReference type="EMBL" id="FNRK01000011">
    <property type="protein sequence ID" value="SEA46504.1"/>
    <property type="molecule type" value="Genomic_DNA"/>
</dbReference>
<organism evidence="2 3">
    <name type="scientific">Eubacterium aggregans</name>
    <dbReference type="NCBI Taxonomy" id="81409"/>
    <lineage>
        <taxon>Bacteria</taxon>
        <taxon>Bacillati</taxon>
        <taxon>Bacillota</taxon>
        <taxon>Clostridia</taxon>
        <taxon>Eubacteriales</taxon>
        <taxon>Eubacteriaceae</taxon>
        <taxon>Eubacterium</taxon>
    </lineage>
</organism>
<feature type="region of interest" description="Disordered" evidence="1">
    <location>
        <begin position="317"/>
        <end position="337"/>
    </location>
</feature>
<reference evidence="2 3" key="1">
    <citation type="submission" date="2016-10" db="EMBL/GenBank/DDBJ databases">
        <authorList>
            <person name="de Groot N.N."/>
        </authorList>
    </citation>
    <scope>NUCLEOTIDE SEQUENCE [LARGE SCALE GENOMIC DNA]</scope>
    <source>
        <strain evidence="2 3">SR12</strain>
    </source>
</reference>
<gene>
    <name evidence="2" type="ORF">SAMN04515656_11132</name>
</gene>
<evidence type="ECO:0000313" key="3">
    <source>
        <dbReference type="Proteomes" id="UP000199394"/>
    </source>
</evidence>